<evidence type="ECO:0008006" key="3">
    <source>
        <dbReference type="Google" id="ProtNLM"/>
    </source>
</evidence>
<dbReference type="PANTHER" id="PTHR34071">
    <property type="entry name" value="5-NITROIMIDAZOLE ANTIBIOTICS RESISTANCE PROTEIN, NIMA-FAMILY-RELATED PROTEIN-RELATED"/>
    <property type="match status" value="1"/>
</dbReference>
<evidence type="ECO:0000313" key="2">
    <source>
        <dbReference type="Proteomes" id="UP000528286"/>
    </source>
</evidence>
<sequence length="209" mass="23198">MKRFHERGHYDRSVIQDILDAGFHCHVGFVHQGQPFVLPTLYWHDEESIYIHGSAASRMIEASADAPLCITVTHLDALVLTRSAFHHSANYRSVTILGQGRMITDAAECAAQLRLMMERLFPGRWDRLRPVTPQEIKATRVIALPLSEASAKIRTGPPDEDEEDLAWPVWGGVIPLRTTVEAPVPDVTSLLHGIDDAPHCAVNPGTRDA</sequence>
<keyword evidence="2" id="KW-1185">Reference proteome</keyword>
<dbReference type="PANTHER" id="PTHR34071:SF2">
    <property type="entry name" value="FLAVIN-NUCLEOTIDE-BINDING PROTEIN"/>
    <property type="match status" value="1"/>
</dbReference>
<dbReference type="InterPro" id="IPR024747">
    <property type="entry name" value="Pyridox_Oxase-rel"/>
</dbReference>
<evidence type="ECO:0000313" key="1">
    <source>
        <dbReference type="EMBL" id="MBB4062867.1"/>
    </source>
</evidence>
<proteinExistence type="predicted"/>
<protein>
    <recommendedName>
        <fullName evidence="3">Pyridoxamine 5'-phosphate oxidase family protein</fullName>
    </recommendedName>
</protein>
<name>A0A7W6J2F7_9HYPH</name>
<dbReference type="AlphaFoldDB" id="A0A7W6J2F7"/>
<comment type="caution">
    <text evidence="1">The sequence shown here is derived from an EMBL/GenBank/DDBJ whole genome shotgun (WGS) entry which is preliminary data.</text>
</comment>
<dbReference type="InterPro" id="IPR012349">
    <property type="entry name" value="Split_barrel_FMN-bd"/>
</dbReference>
<dbReference type="Gene3D" id="2.30.110.10">
    <property type="entry name" value="Electron Transport, Fmn-binding Protein, Chain A"/>
    <property type="match status" value="1"/>
</dbReference>
<accession>A0A7W6J2F7</accession>
<reference evidence="1 2" key="1">
    <citation type="submission" date="2020-08" db="EMBL/GenBank/DDBJ databases">
        <title>Genomic Encyclopedia of Type Strains, Phase IV (KMG-IV): sequencing the most valuable type-strain genomes for metagenomic binning, comparative biology and taxonomic classification.</title>
        <authorList>
            <person name="Goeker M."/>
        </authorList>
    </citation>
    <scope>NUCLEOTIDE SEQUENCE [LARGE SCALE GENOMIC DNA]</scope>
    <source>
        <strain evidence="1 2">DSM 29853</strain>
    </source>
</reference>
<dbReference type="Pfam" id="PF12900">
    <property type="entry name" value="Pyridox_ox_2"/>
    <property type="match status" value="1"/>
</dbReference>
<dbReference type="RefSeq" id="WP_343066585.1">
    <property type="nucleotide sequence ID" value="NZ_JACIEZ010000001.1"/>
</dbReference>
<dbReference type="Proteomes" id="UP000528286">
    <property type="component" value="Unassembled WGS sequence"/>
</dbReference>
<dbReference type="EMBL" id="JACIEZ010000001">
    <property type="protein sequence ID" value="MBB4062867.1"/>
    <property type="molecule type" value="Genomic_DNA"/>
</dbReference>
<organism evidence="1 2">
    <name type="scientific">Gellertiella hungarica</name>
    <dbReference type="NCBI Taxonomy" id="1572859"/>
    <lineage>
        <taxon>Bacteria</taxon>
        <taxon>Pseudomonadati</taxon>
        <taxon>Pseudomonadota</taxon>
        <taxon>Alphaproteobacteria</taxon>
        <taxon>Hyphomicrobiales</taxon>
        <taxon>Rhizobiaceae</taxon>
        <taxon>Gellertiella</taxon>
    </lineage>
</organism>
<gene>
    <name evidence="1" type="ORF">GGR23_000028</name>
</gene>
<dbReference type="SUPFAM" id="SSF50475">
    <property type="entry name" value="FMN-binding split barrel"/>
    <property type="match status" value="1"/>
</dbReference>